<evidence type="ECO:0000313" key="6">
    <source>
        <dbReference type="Proteomes" id="UP000324209"/>
    </source>
</evidence>
<evidence type="ECO:0000313" key="5">
    <source>
        <dbReference type="EMBL" id="QEN06910.1"/>
    </source>
</evidence>
<dbReference type="SUPFAM" id="SSF51215">
    <property type="entry name" value="Regulatory protein AraC"/>
    <property type="match status" value="1"/>
</dbReference>
<keyword evidence="2" id="KW-0238">DNA-binding</keyword>
<dbReference type="KEGG" id="ock:EXM22_02455"/>
<dbReference type="EMBL" id="CP036150">
    <property type="protein sequence ID" value="QEN06910.1"/>
    <property type="molecule type" value="Genomic_DNA"/>
</dbReference>
<dbReference type="Pfam" id="PF12833">
    <property type="entry name" value="HTH_18"/>
    <property type="match status" value="1"/>
</dbReference>
<keyword evidence="6" id="KW-1185">Reference proteome</keyword>
<dbReference type="Proteomes" id="UP000324209">
    <property type="component" value="Chromosome"/>
</dbReference>
<dbReference type="AlphaFoldDB" id="A0A5C1QIP9"/>
<dbReference type="InterPro" id="IPR018060">
    <property type="entry name" value="HTH_AraC"/>
</dbReference>
<dbReference type="InterPro" id="IPR018062">
    <property type="entry name" value="HTH_AraC-typ_CS"/>
</dbReference>
<keyword evidence="3" id="KW-0804">Transcription</keyword>
<organism evidence="5 6">
    <name type="scientific">Oceanispirochaeta crateris</name>
    <dbReference type="NCBI Taxonomy" id="2518645"/>
    <lineage>
        <taxon>Bacteria</taxon>
        <taxon>Pseudomonadati</taxon>
        <taxon>Spirochaetota</taxon>
        <taxon>Spirochaetia</taxon>
        <taxon>Spirochaetales</taxon>
        <taxon>Spirochaetaceae</taxon>
        <taxon>Oceanispirochaeta</taxon>
    </lineage>
</organism>
<dbReference type="PANTHER" id="PTHR43280">
    <property type="entry name" value="ARAC-FAMILY TRANSCRIPTIONAL REGULATOR"/>
    <property type="match status" value="1"/>
</dbReference>
<evidence type="ECO:0000256" key="2">
    <source>
        <dbReference type="ARBA" id="ARBA00023125"/>
    </source>
</evidence>
<dbReference type="GO" id="GO:0003700">
    <property type="term" value="F:DNA-binding transcription factor activity"/>
    <property type="evidence" value="ECO:0007669"/>
    <property type="project" value="InterPro"/>
</dbReference>
<dbReference type="InterPro" id="IPR037923">
    <property type="entry name" value="HTH-like"/>
</dbReference>
<dbReference type="InterPro" id="IPR009057">
    <property type="entry name" value="Homeodomain-like_sf"/>
</dbReference>
<dbReference type="GO" id="GO:0043565">
    <property type="term" value="F:sequence-specific DNA binding"/>
    <property type="evidence" value="ECO:0007669"/>
    <property type="project" value="InterPro"/>
</dbReference>
<dbReference type="PANTHER" id="PTHR43280:SF30">
    <property type="entry name" value="MMSAB OPERON REGULATORY PROTEIN"/>
    <property type="match status" value="1"/>
</dbReference>
<evidence type="ECO:0000259" key="4">
    <source>
        <dbReference type="PROSITE" id="PS01124"/>
    </source>
</evidence>
<gene>
    <name evidence="5" type="ORF">EXM22_02455</name>
</gene>
<sequence>MGFLVYIMCIMVFPGIENMKEQLIFRSLGDPLKRQRIGCGFMNKKGIHTDQFHSQFSTYALVYVIKGHGYYEIDEGPDKGLKIPLEPGCLFQRFPGVAHSTILDPESDWWECFLDLGEDIFRALVSMRVVIPTEPVYWTPPYSGVEEGIFKILKSLESTLERDLPRISMEILQFCASLLDRVREGDDSLWKRIEMSCQDFTSMIQQRIDLQEYCRSKGWGYESFRKAFVKKMGVSPGQYIIQRRMDEACRLLRAGRFSVKETAMALGYKSPYEFSAQFRRITGWSPRDYRGASRNQALDML</sequence>
<protein>
    <submittedName>
        <fullName evidence="5">AraC family transcriptional regulator</fullName>
    </submittedName>
</protein>
<accession>A0A5C1QIP9</accession>
<dbReference type="SUPFAM" id="SSF46689">
    <property type="entry name" value="Homeodomain-like"/>
    <property type="match status" value="1"/>
</dbReference>
<evidence type="ECO:0000256" key="1">
    <source>
        <dbReference type="ARBA" id="ARBA00023015"/>
    </source>
</evidence>
<dbReference type="PROSITE" id="PS01124">
    <property type="entry name" value="HTH_ARAC_FAMILY_2"/>
    <property type="match status" value="1"/>
</dbReference>
<feature type="domain" description="HTH araC/xylS-type" evidence="4">
    <location>
        <begin position="194"/>
        <end position="292"/>
    </location>
</feature>
<dbReference type="OrthoDB" id="9813413at2"/>
<dbReference type="PROSITE" id="PS00041">
    <property type="entry name" value="HTH_ARAC_FAMILY_1"/>
    <property type="match status" value="1"/>
</dbReference>
<dbReference type="SMART" id="SM00342">
    <property type="entry name" value="HTH_ARAC"/>
    <property type="match status" value="1"/>
</dbReference>
<reference evidence="5 6" key="1">
    <citation type="submission" date="2019-02" db="EMBL/GenBank/DDBJ databases">
        <title>Complete Genome Sequence and Methylome Analysis of free living Spirochaetas.</title>
        <authorList>
            <person name="Fomenkov A."/>
            <person name="Dubinina G."/>
            <person name="Leshcheva N."/>
            <person name="Mikheeva N."/>
            <person name="Grabovich M."/>
            <person name="Vincze T."/>
            <person name="Roberts R.J."/>
        </authorList>
    </citation>
    <scope>NUCLEOTIDE SEQUENCE [LARGE SCALE GENOMIC DNA]</scope>
    <source>
        <strain evidence="5 6">K2</strain>
    </source>
</reference>
<dbReference type="Gene3D" id="1.10.10.60">
    <property type="entry name" value="Homeodomain-like"/>
    <property type="match status" value="2"/>
</dbReference>
<keyword evidence="1" id="KW-0805">Transcription regulation</keyword>
<evidence type="ECO:0000256" key="3">
    <source>
        <dbReference type="ARBA" id="ARBA00023163"/>
    </source>
</evidence>
<proteinExistence type="predicted"/>
<name>A0A5C1QIP9_9SPIO</name>